<reference evidence="2 3" key="1">
    <citation type="submission" date="2019-05" db="EMBL/GenBank/DDBJ databases">
        <title>Tamlana fucoidanivorans sp. nov., isolated from the surface of algae collected from Fujian province in China.</title>
        <authorList>
            <person name="Li J."/>
        </authorList>
    </citation>
    <scope>NUCLEOTIDE SEQUENCE [LARGE SCALE GENOMIC DNA]</scope>
    <source>
        <strain evidence="2 3">CW2-9</strain>
    </source>
</reference>
<gene>
    <name evidence="2" type="ORF">FGF67_02465</name>
</gene>
<comment type="caution">
    <text evidence="2">The sequence shown here is derived from an EMBL/GenBank/DDBJ whole genome shotgun (WGS) entry which is preliminary data.</text>
</comment>
<feature type="transmembrane region" description="Helical" evidence="1">
    <location>
        <begin position="133"/>
        <end position="158"/>
    </location>
</feature>
<organism evidence="2 3">
    <name type="scientific">Allotamlana fucoidanivorans</name>
    <dbReference type="NCBI Taxonomy" id="2583814"/>
    <lineage>
        <taxon>Bacteria</taxon>
        <taxon>Pseudomonadati</taxon>
        <taxon>Bacteroidota</taxon>
        <taxon>Flavobacteriia</taxon>
        <taxon>Flavobacteriales</taxon>
        <taxon>Flavobacteriaceae</taxon>
        <taxon>Allotamlana</taxon>
    </lineage>
</organism>
<accession>A0A5C4SSC3</accession>
<evidence type="ECO:0000313" key="3">
    <source>
        <dbReference type="Proteomes" id="UP000308713"/>
    </source>
</evidence>
<feature type="transmembrane region" description="Helical" evidence="1">
    <location>
        <begin position="38"/>
        <end position="56"/>
    </location>
</feature>
<feature type="transmembrane region" description="Helical" evidence="1">
    <location>
        <begin position="107"/>
        <end position="127"/>
    </location>
</feature>
<evidence type="ECO:0000256" key="1">
    <source>
        <dbReference type="SAM" id="Phobius"/>
    </source>
</evidence>
<feature type="transmembrane region" description="Helical" evidence="1">
    <location>
        <begin position="209"/>
        <end position="228"/>
    </location>
</feature>
<evidence type="ECO:0000313" key="2">
    <source>
        <dbReference type="EMBL" id="TNJ46511.1"/>
    </source>
</evidence>
<keyword evidence="3" id="KW-1185">Reference proteome</keyword>
<keyword evidence="1" id="KW-0472">Membrane</keyword>
<feature type="transmembrane region" description="Helical" evidence="1">
    <location>
        <begin position="12"/>
        <end position="31"/>
    </location>
</feature>
<dbReference type="OrthoDB" id="1453530at2"/>
<dbReference type="RefSeq" id="WP_139694882.1">
    <property type="nucleotide sequence ID" value="NZ_CP074074.1"/>
</dbReference>
<dbReference type="Proteomes" id="UP000308713">
    <property type="component" value="Unassembled WGS sequence"/>
</dbReference>
<name>A0A5C4SSC3_9FLAO</name>
<dbReference type="AlphaFoldDB" id="A0A5C4SSC3"/>
<feature type="transmembrane region" description="Helical" evidence="1">
    <location>
        <begin position="170"/>
        <end position="189"/>
    </location>
</feature>
<proteinExistence type="predicted"/>
<dbReference type="EMBL" id="VDCS01000002">
    <property type="protein sequence ID" value="TNJ46511.1"/>
    <property type="molecule type" value="Genomic_DNA"/>
</dbReference>
<keyword evidence="1" id="KW-0812">Transmembrane</keyword>
<protein>
    <submittedName>
        <fullName evidence="2">Uncharacterized protein</fullName>
    </submittedName>
</protein>
<sequence length="233" mass="28443">MNDFLLEHYNAIYSILEGLSAITALICYKKYRLTTARYFIWFLVYLTICDYANNYVHHIQNGFFSFLQGTKLVRNYWWTTIYWKVGAILFFAFYYYMILQKKRFKQILKYAGCIFLGFSVIYIIWHWEAFFKQFFPIISVLGAVIIFLCTMFYFIEVLQSDKILTFYKSLNFYISAAIFIWWLIITPLVFYDIYNAHFDWNFIFLKWEIYLFANLCMYLTFTFALIWCKPQNE</sequence>
<keyword evidence="1" id="KW-1133">Transmembrane helix</keyword>
<feature type="transmembrane region" description="Helical" evidence="1">
    <location>
        <begin position="76"/>
        <end position="95"/>
    </location>
</feature>